<name>A0A8H6ZBS1_9AGAR</name>
<organism evidence="2 3">
    <name type="scientific">Mycena sanguinolenta</name>
    <dbReference type="NCBI Taxonomy" id="230812"/>
    <lineage>
        <taxon>Eukaryota</taxon>
        <taxon>Fungi</taxon>
        <taxon>Dikarya</taxon>
        <taxon>Basidiomycota</taxon>
        <taxon>Agaricomycotina</taxon>
        <taxon>Agaricomycetes</taxon>
        <taxon>Agaricomycetidae</taxon>
        <taxon>Agaricales</taxon>
        <taxon>Marasmiineae</taxon>
        <taxon>Mycenaceae</taxon>
        <taxon>Mycena</taxon>
    </lineage>
</organism>
<proteinExistence type="predicted"/>
<evidence type="ECO:0000313" key="3">
    <source>
        <dbReference type="Proteomes" id="UP000623467"/>
    </source>
</evidence>
<dbReference type="Pfam" id="PF14200">
    <property type="entry name" value="RicinB_lectin_2"/>
    <property type="match status" value="4"/>
</dbReference>
<comment type="caution">
    <text evidence="2">The sequence shown here is derived from an EMBL/GenBank/DDBJ whole genome shotgun (WGS) entry which is preliminary data.</text>
</comment>
<sequence length="730" mass="80371">MMPPRCRSIVDQSVGTSYATFSHDAESILLCHLHCPLSCNGCLQSTHTLEFLPILWRYRRVGGDKEAPLGVLGGHAEGAQLTVTSVETLNIIHGDFHLASSENIAVSRASHVLPGDAKDLLHVPPLSISQPELVHGGIYKIKSCAGSTVLDLNDSDRQSIIGYKWSEGTNQMWTLSDAGGGNWALQNIRYSRKYLGLSGSAAPGVKLRAVDDSVRWSIRPDGRAYTLSVPTDPGLAICLSTNGSVRLWPVERCNTQLWEFTEVSHMLPEGAKDMLHTPPLSPSQPKLVPGRTYMIKNCAGRIVLDLNDSDRQSIVGYKWSEGTNQMWTLSEAGGGNWTLQNIKYPRKYLGLSRNATPSVKLQAVDDSVHWSIRLKGHAYMLSLAINSGLTIEWKGSDVRLFPVDGHNTQLWEFTEVSHMLTEDAKDLLHTPPLSSSQPELVHGHIYKIKNCATYTALDLNDSDHQSIISYKWSGGTNQMWILAHAGGGSWTLQNVKHPRKYLGLSRSAAPGVTLRAVDDSVNWSIQSNGCAYMFVLYLVNSSGLAIEWNGSDVLLCPVDGHNTQLWEFTEVSHMLTEDAKNLLHIPPLSPSQPKLVHGRTYKIKNCATYAVLDLNDSDRQSIIGYKWSEGTNQMWTLSEAGGGNWTLQNVKRPRKYLGLPGSAAPGVKLRAVDDSVNWSIQSNGSAYTLSLANNSGLAVEWNGSDVLLSPVDGHNTQLWEFTEVQFEQTN</sequence>
<dbReference type="AlphaFoldDB" id="A0A8H6ZBS1"/>
<dbReference type="EMBL" id="JACAZH010000003">
    <property type="protein sequence ID" value="KAF7373966.1"/>
    <property type="molecule type" value="Genomic_DNA"/>
</dbReference>
<dbReference type="Proteomes" id="UP000623467">
    <property type="component" value="Unassembled WGS sequence"/>
</dbReference>
<feature type="domain" description="Ricin B lectin" evidence="1">
    <location>
        <begin position="136"/>
        <end position="261"/>
    </location>
</feature>
<dbReference type="PROSITE" id="PS50231">
    <property type="entry name" value="RICIN_B_LECTIN"/>
    <property type="match status" value="3"/>
</dbReference>
<gene>
    <name evidence="2" type="ORF">MSAN_00609100</name>
</gene>
<dbReference type="SMART" id="SM00458">
    <property type="entry name" value="RICIN"/>
    <property type="match status" value="3"/>
</dbReference>
<accession>A0A8H6ZBS1</accession>
<keyword evidence="3" id="KW-1185">Reference proteome</keyword>
<evidence type="ECO:0000259" key="1">
    <source>
        <dbReference type="SMART" id="SM00458"/>
    </source>
</evidence>
<reference evidence="2" key="1">
    <citation type="submission" date="2020-05" db="EMBL/GenBank/DDBJ databases">
        <title>Mycena genomes resolve the evolution of fungal bioluminescence.</title>
        <authorList>
            <person name="Tsai I.J."/>
        </authorList>
    </citation>
    <scope>NUCLEOTIDE SEQUENCE</scope>
    <source>
        <strain evidence="2">160909Yilan</strain>
    </source>
</reference>
<dbReference type="OrthoDB" id="2131701at2759"/>
<evidence type="ECO:0000313" key="2">
    <source>
        <dbReference type="EMBL" id="KAF7373966.1"/>
    </source>
</evidence>
<feature type="domain" description="Ricin B lectin" evidence="1">
    <location>
        <begin position="291"/>
        <end position="414"/>
    </location>
</feature>
<dbReference type="Gene3D" id="2.80.10.50">
    <property type="match status" value="4"/>
</dbReference>
<dbReference type="SUPFAM" id="SSF50370">
    <property type="entry name" value="Ricin B-like lectins"/>
    <property type="match status" value="4"/>
</dbReference>
<protein>
    <recommendedName>
        <fullName evidence="1">Ricin B lectin domain-containing protein</fullName>
    </recommendedName>
</protein>
<feature type="domain" description="Ricin B lectin" evidence="1">
    <location>
        <begin position="598"/>
        <end position="722"/>
    </location>
</feature>
<dbReference type="CDD" id="cd23422">
    <property type="entry name" value="beta-trefoil_Ricin_MPL_CNL"/>
    <property type="match status" value="3"/>
</dbReference>
<dbReference type="InterPro" id="IPR000772">
    <property type="entry name" value="Ricin_B_lectin"/>
</dbReference>
<dbReference type="InterPro" id="IPR035992">
    <property type="entry name" value="Ricin_B-like_lectins"/>
</dbReference>